<dbReference type="Proteomes" id="UP000029120">
    <property type="component" value="Chromosome 5"/>
</dbReference>
<reference evidence="3" key="1">
    <citation type="journal article" date="2015" name="Nat. Plants">
        <title>Genome expansion of Arabis alpina linked with retrotransposition and reduced symmetric DNA methylation.</title>
        <authorList>
            <person name="Willing E.M."/>
            <person name="Rawat V."/>
            <person name="Mandakova T."/>
            <person name="Maumus F."/>
            <person name="James G.V."/>
            <person name="Nordstroem K.J."/>
            <person name="Becker C."/>
            <person name="Warthmann N."/>
            <person name="Chica C."/>
            <person name="Szarzynska B."/>
            <person name="Zytnicki M."/>
            <person name="Albani M.C."/>
            <person name="Kiefer C."/>
            <person name="Bergonzi S."/>
            <person name="Castaings L."/>
            <person name="Mateos J.L."/>
            <person name="Berns M.C."/>
            <person name="Bujdoso N."/>
            <person name="Piofczyk T."/>
            <person name="de Lorenzo L."/>
            <person name="Barrero-Sicilia C."/>
            <person name="Mateos I."/>
            <person name="Piednoel M."/>
            <person name="Hagmann J."/>
            <person name="Chen-Min-Tao R."/>
            <person name="Iglesias-Fernandez R."/>
            <person name="Schuster S.C."/>
            <person name="Alonso-Blanco C."/>
            <person name="Roudier F."/>
            <person name="Carbonero P."/>
            <person name="Paz-Ares J."/>
            <person name="Davis S.J."/>
            <person name="Pecinka A."/>
            <person name="Quesneville H."/>
            <person name="Colot V."/>
            <person name="Lysak M.A."/>
            <person name="Weigel D."/>
            <person name="Coupland G."/>
            <person name="Schneeberger K."/>
        </authorList>
    </citation>
    <scope>NUCLEOTIDE SEQUENCE [LARGE SCALE GENOMIC DNA]</scope>
    <source>
        <strain evidence="3">cv. Pajares</strain>
    </source>
</reference>
<gene>
    <name evidence="2" type="ordered locus">AALP_Aa5g144700</name>
</gene>
<accession>A0A087GX35</accession>
<feature type="region of interest" description="Disordered" evidence="1">
    <location>
        <begin position="66"/>
        <end position="90"/>
    </location>
</feature>
<name>A0A087GX35_ARAAL</name>
<organism evidence="2 3">
    <name type="scientific">Arabis alpina</name>
    <name type="common">Alpine rock-cress</name>
    <dbReference type="NCBI Taxonomy" id="50452"/>
    <lineage>
        <taxon>Eukaryota</taxon>
        <taxon>Viridiplantae</taxon>
        <taxon>Streptophyta</taxon>
        <taxon>Embryophyta</taxon>
        <taxon>Tracheophyta</taxon>
        <taxon>Spermatophyta</taxon>
        <taxon>Magnoliopsida</taxon>
        <taxon>eudicotyledons</taxon>
        <taxon>Gunneridae</taxon>
        <taxon>Pentapetalae</taxon>
        <taxon>rosids</taxon>
        <taxon>malvids</taxon>
        <taxon>Brassicales</taxon>
        <taxon>Brassicaceae</taxon>
        <taxon>Arabideae</taxon>
        <taxon>Arabis</taxon>
    </lineage>
</organism>
<dbReference type="EMBL" id="CM002873">
    <property type="protein sequence ID" value="KFK34437.1"/>
    <property type="molecule type" value="Genomic_DNA"/>
</dbReference>
<dbReference type="Gramene" id="KFK34437">
    <property type="protein sequence ID" value="KFK34437"/>
    <property type="gene ID" value="AALP_AA5G144700"/>
</dbReference>
<keyword evidence="3" id="KW-1185">Reference proteome</keyword>
<evidence type="ECO:0000313" key="2">
    <source>
        <dbReference type="EMBL" id="KFK34437.1"/>
    </source>
</evidence>
<dbReference type="AlphaFoldDB" id="A0A087GX35"/>
<proteinExistence type="predicted"/>
<evidence type="ECO:0000256" key="1">
    <source>
        <dbReference type="SAM" id="MobiDB-lite"/>
    </source>
</evidence>
<sequence length="225" mass="24689">MLLILEAPSGITRRTICVDVVHSRKPQLLASFLPPSTRPPPSVRSLSRKAEAPVYSGCGVMTSPASISLRPEPPDLPSLESSPPPEPLDLLTLECSPPPEPPDTPNLSPSLSYVSPKLYETRSGFLSSFRRLVVTTSVSSPSFPSRSLLPWPTAQGLTIGLTKSPSPLLRSTVRRVLGDPPQNPCGSTTRGCRRNKDRFGKIRILTSFSNLFIRFFDFHITWFIP</sequence>
<evidence type="ECO:0000313" key="3">
    <source>
        <dbReference type="Proteomes" id="UP000029120"/>
    </source>
</evidence>
<protein>
    <submittedName>
        <fullName evidence="2">Uncharacterized protein</fullName>
    </submittedName>
</protein>